<evidence type="ECO:0000313" key="3">
    <source>
        <dbReference type="Proteomes" id="UP001152087"/>
    </source>
</evidence>
<reference evidence="2" key="1">
    <citation type="submission" date="2022-09" db="EMBL/GenBank/DDBJ databases">
        <title>Fusarium specimens isolated from Avocado Roots.</title>
        <authorList>
            <person name="Stajich J."/>
            <person name="Roper C."/>
            <person name="Heimlech-Rivalta G."/>
        </authorList>
    </citation>
    <scope>NUCLEOTIDE SEQUENCE</scope>
    <source>
        <strain evidence="2">A02</strain>
    </source>
</reference>
<dbReference type="AlphaFoldDB" id="A0A9W8R5F5"/>
<organism evidence="2 3">
    <name type="scientific">Fusarium falciforme</name>
    <dbReference type="NCBI Taxonomy" id="195108"/>
    <lineage>
        <taxon>Eukaryota</taxon>
        <taxon>Fungi</taxon>
        <taxon>Dikarya</taxon>
        <taxon>Ascomycota</taxon>
        <taxon>Pezizomycotina</taxon>
        <taxon>Sordariomycetes</taxon>
        <taxon>Hypocreomycetidae</taxon>
        <taxon>Hypocreales</taxon>
        <taxon>Nectriaceae</taxon>
        <taxon>Fusarium</taxon>
        <taxon>Fusarium solani species complex</taxon>
    </lineage>
</organism>
<dbReference type="Gene3D" id="1.20.1250.20">
    <property type="entry name" value="MFS general substrate transporter like domains"/>
    <property type="match status" value="1"/>
</dbReference>
<dbReference type="InterPro" id="IPR036259">
    <property type="entry name" value="MFS_trans_sf"/>
</dbReference>
<protein>
    <recommendedName>
        <fullName evidence="4">Major facilitator superfamily (MFS) profile domain-containing protein</fullName>
    </recommendedName>
</protein>
<evidence type="ECO:0000256" key="1">
    <source>
        <dbReference type="SAM" id="Phobius"/>
    </source>
</evidence>
<accession>A0A9W8R5F5</accession>
<keyword evidence="1" id="KW-0472">Membrane</keyword>
<evidence type="ECO:0008006" key="4">
    <source>
        <dbReference type="Google" id="ProtNLM"/>
    </source>
</evidence>
<dbReference type="Proteomes" id="UP001152087">
    <property type="component" value="Unassembled WGS sequence"/>
</dbReference>
<comment type="caution">
    <text evidence="2">The sequence shown here is derived from an EMBL/GenBank/DDBJ whole genome shotgun (WGS) entry which is preliminary data.</text>
</comment>
<name>A0A9W8R5F5_9HYPO</name>
<keyword evidence="1" id="KW-0812">Transmembrane</keyword>
<feature type="transmembrane region" description="Helical" evidence="1">
    <location>
        <begin position="56"/>
        <end position="79"/>
    </location>
</feature>
<sequence length="127" mass="14248">MGRDFWPSYQSYYFELAGATNAQAMNYGCTSVGSHLTGFALSYAVPYMYSPDAGNLGLRMGLIWGSFSVIFVIWSFVFMPDVTGLNFYQIDQLFESRGPVRKFHQAKFDDNGLLIRSFSTRTSGEAS</sequence>
<keyword evidence="3" id="KW-1185">Reference proteome</keyword>
<dbReference type="EMBL" id="JAOQAV010000015">
    <property type="protein sequence ID" value="KAJ4188463.1"/>
    <property type="molecule type" value="Genomic_DNA"/>
</dbReference>
<gene>
    <name evidence="2" type="ORF">NW755_006625</name>
</gene>
<keyword evidence="1" id="KW-1133">Transmembrane helix</keyword>
<proteinExistence type="predicted"/>
<evidence type="ECO:0000313" key="2">
    <source>
        <dbReference type="EMBL" id="KAJ4188463.1"/>
    </source>
</evidence>